<evidence type="ECO:0000256" key="4">
    <source>
        <dbReference type="ARBA" id="ARBA00022737"/>
    </source>
</evidence>
<gene>
    <name evidence="12" type="ORF">ES288_A12G008800v1</name>
</gene>
<dbReference type="PANTHER" id="PTHR31717:SF58">
    <property type="entry name" value="ZINC FINGER PROTEIN CONSTANS-LIKE 13"/>
    <property type="match status" value="1"/>
</dbReference>
<dbReference type="InterPro" id="IPR049808">
    <property type="entry name" value="CONSTANS-like_Bbox1"/>
</dbReference>
<evidence type="ECO:0000256" key="6">
    <source>
        <dbReference type="ARBA" id="ARBA00022833"/>
    </source>
</evidence>
<dbReference type="EMBL" id="CM017699">
    <property type="protein sequence ID" value="TYG88274.1"/>
    <property type="molecule type" value="Genomic_DNA"/>
</dbReference>
<evidence type="ECO:0000256" key="3">
    <source>
        <dbReference type="ARBA" id="ARBA00022723"/>
    </source>
</evidence>
<dbReference type="CDD" id="cd19821">
    <property type="entry name" value="Bbox1_BBX-like"/>
    <property type="match status" value="1"/>
</dbReference>
<evidence type="ECO:0000256" key="5">
    <source>
        <dbReference type="ARBA" id="ARBA00022771"/>
    </source>
</evidence>
<evidence type="ECO:0000256" key="7">
    <source>
        <dbReference type="ARBA" id="ARBA00023242"/>
    </source>
</evidence>
<dbReference type="SMR" id="A0A5D2E558"/>
<feature type="domain" description="B box-type" evidence="10">
    <location>
        <begin position="10"/>
        <end position="57"/>
    </location>
</feature>
<protein>
    <submittedName>
        <fullName evidence="12">Uncharacterized protein</fullName>
    </submittedName>
</protein>
<evidence type="ECO:0000313" key="13">
    <source>
        <dbReference type="Proteomes" id="UP000323506"/>
    </source>
</evidence>
<dbReference type="Proteomes" id="UP000323506">
    <property type="component" value="Chromosome A12"/>
</dbReference>
<evidence type="ECO:0000259" key="10">
    <source>
        <dbReference type="PROSITE" id="PS50119"/>
    </source>
</evidence>
<evidence type="ECO:0000256" key="9">
    <source>
        <dbReference type="PROSITE-ProRule" id="PRU00357"/>
    </source>
</evidence>
<dbReference type="InterPro" id="IPR000315">
    <property type="entry name" value="Znf_B-box"/>
</dbReference>
<dbReference type="PANTHER" id="PTHR31717">
    <property type="entry name" value="ZINC FINGER PROTEIN CONSTANS-LIKE 10"/>
    <property type="match status" value="1"/>
</dbReference>
<keyword evidence="3" id="KW-0479">Metal-binding</keyword>
<evidence type="ECO:0000259" key="11">
    <source>
        <dbReference type="PROSITE" id="PS51017"/>
    </source>
</evidence>
<name>A0A5D2E558_GOSDA</name>
<dbReference type="InterPro" id="IPR010402">
    <property type="entry name" value="CCT_domain"/>
</dbReference>
<evidence type="ECO:0000313" key="12">
    <source>
        <dbReference type="EMBL" id="TYG88271.1"/>
    </source>
</evidence>
<dbReference type="EMBL" id="CM017699">
    <property type="protein sequence ID" value="TYG88272.1"/>
    <property type="molecule type" value="Genomic_DNA"/>
</dbReference>
<dbReference type="SMART" id="SM00336">
    <property type="entry name" value="BBOX"/>
    <property type="match status" value="2"/>
</dbReference>
<keyword evidence="6" id="KW-0862">Zinc</keyword>
<dbReference type="GO" id="GO:0005634">
    <property type="term" value="C:nucleus"/>
    <property type="evidence" value="ECO:0007669"/>
    <property type="project" value="UniProtKB-SubCell"/>
</dbReference>
<dbReference type="PROSITE" id="PS50119">
    <property type="entry name" value="ZF_BBOX"/>
    <property type="match status" value="2"/>
</dbReference>
<dbReference type="AlphaFoldDB" id="A0A5D2E558"/>
<keyword evidence="7 9" id="KW-0539">Nucleus</keyword>
<evidence type="ECO:0000256" key="2">
    <source>
        <dbReference type="ARBA" id="ARBA00010024"/>
    </source>
</evidence>
<dbReference type="PROSITE" id="PS51017">
    <property type="entry name" value="CCT"/>
    <property type="match status" value="1"/>
</dbReference>
<sequence>MTDQRRSNQKQGRLCDYCNQSKALLYCRADSAKLCFSCDREVHSANQLFSKHSRSQLCDACDGSPASIFCETEQSVFCSNCDWESHKFSSSSLHNRRPIEGFTGCPSVNELVSIVGIEDLGEKKGGDDCGYDDGWLDLLSWENPVISSFDDLLVSSDSDHGFKPTDVLPLPKSSALRFFGDNVEMTDQVFVPFSELRGHTEECAVVPDKHLGSSRTIPVSDSLGNQQHQIDTGTVSALPKVAVHELNSQERDSAISRYKEKRKTRRFDKHIRYESRKVRAESRTRIKGRFAKVEH</sequence>
<dbReference type="Gene3D" id="3.30.160.60">
    <property type="entry name" value="Classic Zinc Finger"/>
    <property type="match status" value="1"/>
</dbReference>
<keyword evidence="5 8" id="KW-0863">Zinc-finger</keyword>
<proteinExistence type="inferred from homology"/>
<dbReference type="Pfam" id="PF06203">
    <property type="entry name" value="CCT"/>
    <property type="match status" value="1"/>
</dbReference>
<evidence type="ECO:0000256" key="8">
    <source>
        <dbReference type="PROSITE-ProRule" id="PRU00024"/>
    </source>
</evidence>
<dbReference type="GO" id="GO:0006355">
    <property type="term" value="P:regulation of DNA-templated transcription"/>
    <property type="evidence" value="ECO:0007669"/>
    <property type="project" value="UniProtKB-ARBA"/>
</dbReference>
<keyword evidence="13" id="KW-1185">Reference proteome</keyword>
<dbReference type="Pfam" id="PF00643">
    <property type="entry name" value="zf-B_box"/>
    <property type="match status" value="1"/>
</dbReference>
<comment type="subcellular location">
    <subcellularLocation>
        <location evidence="1 9">Nucleus</location>
    </subcellularLocation>
</comment>
<dbReference type="GO" id="GO:0008270">
    <property type="term" value="F:zinc ion binding"/>
    <property type="evidence" value="ECO:0007669"/>
    <property type="project" value="UniProtKB-KW"/>
</dbReference>
<reference evidence="12 13" key="1">
    <citation type="submission" date="2019-06" db="EMBL/GenBank/DDBJ databases">
        <title>WGS assembly of Gossypium darwinii.</title>
        <authorList>
            <person name="Chen Z.J."/>
            <person name="Sreedasyam A."/>
            <person name="Ando A."/>
            <person name="Song Q."/>
            <person name="De L."/>
            <person name="Hulse-Kemp A."/>
            <person name="Ding M."/>
            <person name="Ye W."/>
            <person name="Kirkbride R."/>
            <person name="Jenkins J."/>
            <person name="Plott C."/>
            <person name="Lovell J."/>
            <person name="Lin Y.-M."/>
            <person name="Vaughn R."/>
            <person name="Liu B."/>
            <person name="Li W."/>
            <person name="Simpson S."/>
            <person name="Scheffler B."/>
            <person name="Saski C."/>
            <person name="Grover C."/>
            <person name="Hu G."/>
            <person name="Conover J."/>
            <person name="Carlson J."/>
            <person name="Shu S."/>
            <person name="Boston L."/>
            <person name="Williams M."/>
            <person name="Peterson D."/>
            <person name="Mcgee K."/>
            <person name="Jones D."/>
            <person name="Wendel J."/>
            <person name="Stelly D."/>
            <person name="Grimwood J."/>
            <person name="Schmutz J."/>
        </authorList>
    </citation>
    <scope>NUCLEOTIDE SEQUENCE [LARGE SCALE GENOMIC DNA]</scope>
    <source>
        <strain evidence="12">1808015.09</strain>
    </source>
</reference>
<organism evidence="12 13">
    <name type="scientific">Gossypium darwinii</name>
    <name type="common">Darwin's cotton</name>
    <name type="synonym">Gossypium barbadense var. darwinii</name>
    <dbReference type="NCBI Taxonomy" id="34276"/>
    <lineage>
        <taxon>Eukaryota</taxon>
        <taxon>Viridiplantae</taxon>
        <taxon>Streptophyta</taxon>
        <taxon>Embryophyta</taxon>
        <taxon>Tracheophyta</taxon>
        <taxon>Spermatophyta</taxon>
        <taxon>Magnoliopsida</taxon>
        <taxon>eudicotyledons</taxon>
        <taxon>Gunneridae</taxon>
        <taxon>Pentapetalae</taxon>
        <taxon>rosids</taxon>
        <taxon>malvids</taxon>
        <taxon>Malvales</taxon>
        <taxon>Malvaceae</taxon>
        <taxon>Malvoideae</taxon>
        <taxon>Gossypium</taxon>
    </lineage>
</organism>
<keyword evidence="4" id="KW-0677">Repeat</keyword>
<feature type="domain" description="B box-type" evidence="10">
    <location>
        <begin position="53"/>
        <end position="99"/>
    </location>
</feature>
<accession>A0A5D2E558</accession>
<evidence type="ECO:0000256" key="1">
    <source>
        <dbReference type="ARBA" id="ARBA00004123"/>
    </source>
</evidence>
<feature type="domain" description="CCT" evidence="11">
    <location>
        <begin position="251"/>
        <end position="293"/>
    </location>
</feature>
<comment type="similarity">
    <text evidence="2">Belongs to the CONSTANS family.</text>
</comment>
<dbReference type="EMBL" id="CM017699">
    <property type="protein sequence ID" value="TYG88271.1"/>
    <property type="molecule type" value="Genomic_DNA"/>
</dbReference>